<dbReference type="PANTHER" id="PTHR43462">
    <property type="entry name" value="ALANYL-TRNA EDITING PROTEIN"/>
    <property type="match status" value="1"/>
</dbReference>
<dbReference type="InterPro" id="IPR051335">
    <property type="entry name" value="Alanyl-tRNA_Editing_Enzymes"/>
</dbReference>
<dbReference type="InterPro" id="IPR009000">
    <property type="entry name" value="Transl_B-barrel_sf"/>
</dbReference>
<dbReference type="SUPFAM" id="SSF55186">
    <property type="entry name" value="ThrRS/AlaRS common domain"/>
    <property type="match status" value="1"/>
</dbReference>
<dbReference type="OMA" id="MPVEIDF"/>
<dbReference type="Gene3D" id="3.30.980.10">
    <property type="entry name" value="Threonyl-trna Synthetase, Chain A, domain 2"/>
    <property type="match status" value="1"/>
</dbReference>
<name>A0A0J8B6Q2_BETVV</name>
<proteinExistence type="inferred from homology"/>
<dbReference type="AlphaFoldDB" id="A0A0J8B6Q2"/>
<dbReference type="SMART" id="SM00863">
    <property type="entry name" value="tRNA_SAD"/>
    <property type="match status" value="1"/>
</dbReference>
<dbReference type="InterPro" id="IPR018165">
    <property type="entry name" value="Ala-tRNA-synth_IIc_core"/>
</dbReference>
<dbReference type="Gramene" id="KMS95462">
    <property type="protein sequence ID" value="KMS95462"/>
    <property type="gene ID" value="BVRB_008010"/>
</dbReference>
<evidence type="ECO:0000256" key="2">
    <source>
        <dbReference type="ARBA" id="ARBA00004496"/>
    </source>
</evidence>
<dbReference type="GO" id="GO:0003676">
    <property type="term" value="F:nucleic acid binding"/>
    <property type="evidence" value="ECO:0007669"/>
    <property type="project" value="InterPro"/>
</dbReference>
<sequence length="258" mass="29068">MDGLTPTIREYYHNMWKLHSEATFLFNTQTEDGRQALILESTIFHPQGGGQPSDTGFITNLNFPFKFVVEDVRCKDGIIYHFGHVENSEGNSLEWKVERETKVELRVDEARRDLNSRLHSGGHLLDISIRNVGLGHFKPGKGYHFPDAPYVEYKGTIPQAEWQIKLEELERDANAQISRGGKVSAAILPYEQAAEICGGQLPDYIPKDSSPRIIKLGENLGCPCGGTHVPDISEIRNMKISRIRSKKGLTKVFYNISV</sequence>
<dbReference type="InterPro" id="IPR012947">
    <property type="entry name" value="tRNA_SAD"/>
</dbReference>
<dbReference type="EMBL" id="KQ090466">
    <property type="protein sequence ID" value="KMS95462.1"/>
    <property type="molecule type" value="Genomic_DNA"/>
</dbReference>
<dbReference type="eggNOG" id="KOG2105">
    <property type="taxonomic scope" value="Eukaryota"/>
</dbReference>
<dbReference type="Proteomes" id="UP000035740">
    <property type="component" value="Unassembled WGS sequence"/>
</dbReference>
<comment type="similarity">
    <text evidence="3">Belongs to the class-II aminoacyl-tRNA synthetase family. Alax-L subfamily.</text>
</comment>
<keyword evidence="6" id="KW-1185">Reference proteome</keyword>
<feature type="domain" description="Alanyl-transfer RNA synthetases family profile" evidence="4">
    <location>
        <begin position="1"/>
        <end position="240"/>
    </location>
</feature>
<dbReference type="PANTHER" id="PTHR43462:SF2">
    <property type="entry name" value="THREONYL AND ALANYL TRNA SYNTHETASE SECOND ADDITIONAL DOMAIN-CONTAINING PROTEIN"/>
    <property type="match status" value="1"/>
</dbReference>
<evidence type="ECO:0000313" key="6">
    <source>
        <dbReference type="Proteomes" id="UP000035740"/>
    </source>
</evidence>
<evidence type="ECO:0000313" key="5">
    <source>
        <dbReference type="EMBL" id="KMS95462.1"/>
    </source>
</evidence>
<evidence type="ECO:0000256" key="1">
    <source>
        <dbReference type="ARBA" id="ARBA00001947"/>
    </source>
</evidence>
<dbReference type="Pfam" id="PF07973">
    <property type="entry name" value="tRNA_SAD"/>
    <property type="match status" value="1"/>
</dbReference>
<dbReference type="Gene3D" id="2.40.30.130">
    <property type="match status" value="1"/>
</dbReference>
<dbReference type="InterPro" id="IPR018163">
    <property type="entry name" value="Thr/Ala-tRNA-synth_IIc_edit"/>
</dbReference>
<dbReference type="KEGG" id="bvg:104884372"/>
<dbReference type="GO" id="GO:0006419">
    <property type="term" value="P:alanyl-tRNA aminoacylation"/>
    <property type="evidence" value="ECO:0007669"/>
    <property type="project" value="InterPro"/>
</dbReference>
<protein>
    <recommendedName>
        <fullName evidence="4">Alanyl-transfer RNA synthetases family profile domain-containing protein</fullName>
    </recommendedName>
</protein>
<dbReference type="SUPFAM" id="SSF50447">
    <property type="entry name" value="Translation proteins"/>
    <property type="match status" value="1"/>
</dbReference>
<accession>A0A0J8B6Q2</accession>
<comment type="cofactor">
    <cofactor evidence="1">
        <name>Zn(2+)</name>
        <dbReference type="ChEBI" id="CHEBI:29105"/>
    </cofactor>
</comment>
<dbReference type="GO" id="GO:0004813">
    <property type="term" value="F:alanine-tRNA ligase activity"/>
    <property type="evidence" value="ECO:0007669"/>
    <property type="project" value="InterPro"/>
</dbReference>
<dbReference type="FunFam" id="3.30.980.10:FF:000008">
    <property type="entry name" value="Similar to alanyl-tRNA synthetase"/>
    <property type="match status" value="1"/>
</dbReference>
<evidence type="ECO:0000259" key="4">
    <source>
        <dbReference type="PROSITE" id="PS50860"/>
    </source>
</evidence>
<organism evidence="5 6">
    <name type="scientific">Beta vulgaris subsp. vulgaris</name>
    <name type="common">Beet</name>
    <dbReference type="NCBI Taxonomy" id="3555"/>
    <lineage>
        <taxon>Eukaryota</taxon>
        <taxon>Viridiplantae</taxon>
        <taxon>Streptophyta</taxon>
        <taxon>Embryophyta</taxon>
        <taxon>Tracheophyta</taxon>
        <taxon>Spermatophyta</taxon>
        <taxon>Magnoliopsida</taxon>
        <taxon>eudicotyledons</taxon>
        <taxon>Gunneridae</taxon>
        <taxon>Pentapetalae</taxon>
        <taxon>Caryophyllales</taxon>
        <taxon>Chenopodiaceae</taxon>
        <taxon>Betoideae</taxon>
        <taxon>Beta</taxon>
    </lineage>
</organism>
<comment type="subcellular location">
    <subcellularLocation>
        <location evidence="2">Cytoplasm</location>
    </subcellularLocation>
</comment>
<dbReference type="OrthoDB" id="288942at2759"/>
<dbReference type="GO" id="GO:0005524">
    <property type="term" value="F:ATP binding"/>
    <property type="evidence" value="ECO:0007669"/>
    <property type="project" value="InterPro"/>
</dbReference>
<evidence type="ECO:0000256" key="3">
    <source>
        <dbReference type="ARBA" id="ARBA00008429"/>
    </source>
</evidence>
<dbReference type="GO" id="GO:0005737">
    <property type="term" value="C:cytoplasm"/>
    <property type="evidence" value="ECO:0007669"/>
    <property type="project" value="UniProtKB-SubCell"/>
</dbReference>
<dbReference type="InterPro" id="IPR018164">
    <property type="entry name" value="Ala-tRNA-synth_IIc_N"/>
</dbReference>
<gene>
    <name evidence="5" type="ORF">BVRB_008010</name>
</gene>
<dbReference type="PROSITE" id="PS50860">
    <property type="entry name" value="AA_TRNA_LIGASE_II_ALA"/>
    <property type="match status" value="1"/>
</dbReference>
<dbReference type="Pfam" id="PF01411">
    <property type="entry name" value="tRNA-synt_2c"/>
    <property type="match status" value="1"/>
</dbReference>
<reference evidence="5 6" key="1">
    <citation type="journal article" date="2014" name="Nature">
        <title>The genome of the recently domesticated crop plant sugar beet (Beta vulgaris).</title>
        <authorList>
            <person name="Dohm J.C."/>
            <person name="Minoche A.E."/>
            <person name="Holtgrawe D."/>
            <person name="Capella-Gutierrez S."/>
            <person name="Zakrzewski F."/>
            <person name="Tafer H."/>
            <person name="Rupp O."/>
            <person name="Sorensen T.R."/>
            <person name="Stracke R."/>
            <person name="Reinhardt R."/>
            <person name="Goesmann A."/>
            <person name="Kraft T."/>
            <person name="Schulz B."/>
            <person name="Stadler P.F."/>
            <person name="Schmidt T."/>
            <person name="Gabaldon T."/>
            <person name="Lehrach H."/>
            <person name="Weisshaar B."/>
            <person name="Himmelbauer H."/>
        </authorList>
    </citation>
    <scope>NUCLEOTIDE SEQUENCE [LARGE SCALE GENOMIC DNA]</scope>
    <source>
        <tissue evidence="5">Taproot</tissue>
    </source>
</reference>